<reference evidence="7 9" key="2">
    <citation type="submission" date="2024-02" db="EMBL/GenBank/DDBJ databases">
        <title>Tn5403 promotes plasmid rearrangements and degradation of the Klebsiella pneumoniae carbapenemase (KPC) transposon Tn4401.</title>
        <authorList>
            <person name="Sheppard A.E."/>
            <person name="Barry K.E."/>
            <person name="Parikh H.I."/>
            <person name="Vegesana K."/>
            <person name="Sebra R."/>
            <person name="George S."/>
            <person name="Sanderson N.D."/>
            <person name="Stoesser N."/>
            <person name="Eyre D.W."/>
            <person name="Crook D.W."/>
            <person name="Walker A.S."/>
            <person name="Mathers A.J."/>
        </authorList>
    </citation>
    <scope>NUCLEOTIDE SEQUENCE [LARGE SCALE GENOMIC DNA]</scope>
    <source>
        <strain evidence="7 9">CAV1921</strain>
    </source>
</reference>
<reference evidence="6 8" key="1">
    <citation type="submission" date="2017-07" db="EMBL/GenBank/DDBJ databases">
        <title>Raoultella ornithinolytica strain HH3 draft genome.</title>
        <authorList>
            <person name="Duceppe M.-O."/>
            <person name="Huang H."/>
            <person name="Phipps-Todd B."/>
        </authorList>
    </citation>
    <scope>NUCLEOTIDE SEQUENCE [LARGE SCALE GENOMIC DNA]</scope>
    <source>
        <strain evidence="6 8">HH3</strain>
    </source>
</reference>
<proteinExistence type="inferred from homology"/>
<protein>
    <submittedName>
        <fullName evidence="6">LysR family transcriptional regulator</fullName>
    </submittedName>
</protein>
<dbReference type="GeneID" id="93753477"/>
<gene>
    <name evidence="6" type="ORF">CFY86_16640</name>
    <name evidence="7" type="ORF">LM286_10470</name>
</gene>
<dbReference type="Proteomes" id="UP000229713">
    <property type="component" value="Unassembled WGS sequence"/>
</dbReference>
<keyword evidence="9" id="KW-1185">Reference proteome</keyword>
<dbReference type="EMBL" id="CP145163">
    <property type="protein sequence ID" value="WWC13700.1"/>
    <property type="molecule type" value="Genomic_DNA"/>
</dbReference>
<dbReference type="Gene3D" id="3.40.190.290">
    <property type="match status" value="1"/>
</dbReference>
<evidence type="ECO:0000256" key="4">
    <source>
        <dbReference type="ARBA" id="ARBA00023163"/>
    </source>
</evidence>
<evidence type="ECO:0000256" key="2">
    <source>
        <dbReference type="ARBA" id="ARBA00023015"/>
    </source>
</evidence>
<dbReference type="Pfam" id="PF00126">
    <property type="entry name" value="HTH_1"/>
    <property type="match status" value="1"/>
</dbReference>
<evidence type="ECO:0000259" key="5">
    <source>
        <dbReference type="PROSITE" id="PS50931"/>
    </source>
</evidence>
<dbReference type="InterPro" id="IPR000847">
    <property type="entry name" value="LysR_HTH_N"/>
</dbReference>
<organism evidence="6 8">
    <name type="scientific">Raoultella ornithinolytica</name>
    <name type="common">Klebsiella ornithinolytica</name>
    <dbReference type="NCBI Taxonomy" id="54291"/>
    <lineage>
        <taxon>Bacteria</taxon>
        <taxon>Pseudomonadati</taxon>
        <taxon>Pseudomonadota</taxon>
        <taxon>Gammaproteobacteria</taxon>
        <taxon>Enterobacterales</taxon>
        <taxon>Enterobacteriaceae</taxon>
        <taxon>Klebsiella/Raoultella group</taxon>
        <taxon>Raoultella</taxon>
    </lineage>
</organism>
<dbReference type="InterPro" id="IPR058163">
    <property type="entry name" value="LysR-type_TF_proteobact-type"/>
</dbReference>
<dbReference type="eggNOG" id="COG0583">
    <property type="taxonomic scope" value="Bacteria"/>
</dbReference>
<dbReference type="GO" id="GO:0006351">
    <property type="term" value="P:DNA-templated transcription"/>
    <property type="evidence" value="ECO:0007669"/>
    <property type="project" value="TreeGrafter"/>
</dbReference>
<dbReference type="SUPFAM" id="SSF46785">
    <property type="entry name" value="Winged helix' DNA-binding domain"/>
    <property type="match status" value="1"/>
</dbReference>
<dbReference type="PaxDb" id="1286170-RORB6_03685"/>
<comment type="similarity">
    <text evidence="1">Belongs to the LysR transcriptional regulatory family.</text>
</comment>
<keyword evidence="2" id="KW-0805">Transcription regulation</keyword>
<dbReference type="PANTHER" id="PTHR30537:SF1">
    <property type="entry name" value="HTH-TYPE TRANSCRIPTIONAL REGULATOR PGRR"/>
    <property type="match status" value="1"/>
</dbReference>
<dbReference type="Gene3D" id="1.10.10.10">
    <property type="entry name" value="Winged helix-like DNA-binding domain superfamily/Winged helix DNA-binding domain"/>
    <property type="match status" value="1"/>
</dbReference>
<dbReference type="AlphaFoldDB" id="A0A1Y6GGN4"/>
<evidence type="ECO:0000256" key="3">
    <source>
        <dbReference type="ARBA" id="ARBA00023125"/>
    </source>
</evidence>
<accession>A0A1Y6GGN4</accession>
<feature type="domain" description="HTH lysR-type" evidence="5">
    <location>
        <begin position="8"/>
        <end position="65"/>
    </location>
</feature>
<name>A0A1Y6GGN4_RAOOR</name>
<dbReference type="GO" id="GO:0043565">
    <property type="term" value="F:sequence-specific DNA binding"/>
    <property type="evidence" value="ECO:0007669"/>
    <property type="project" value="TreeGrafter"/>
</dbReference>
<dbReference type="EMBL" id="NKYI01000024">
    <property type="protein sequence ID" value="PIK83257.1"/>
    <property type="molecule type" value="Genomic_DNA"/>
</dbReference>
<evidence type="ECO:0000313" key="9">
    <source>
        <dbReference type="Proteomes" id="UP001350972"/>
    </source>
</evidence>
<evidence type="ECO:0000313" key="6">
    <source>
        <dbReference type="EMBL" id="PIK83257.1"/>
    </source>
</evidence>
<keyword evidence="3" id="KW-0238">DNA-binding</keyword>
<dbReference type="InterPro" id="IPR005119">
    <property type="entry name" value="LysR_subst-bd"/>
</dbReference>
<dbReference type="InterPro" id="IPR036388">
    <property type="entry name" value="WH-like_DNA-bd_sf"/>
</dbReference>
<dbReference type="CDD" id="cd08474">
    <property type="entry name" value="PBP2_CrgA_like_5"/>
    <property type="match status" value="1"/>
</dbReference>
<keyword evidence="4" id="KW-0804">Transcription</keyword>
<dbReference type="RefSeq" id="WP_004863566.1">
    <property type="nucleotide sequence ID" value="NZ_ABDFAB020000008.1"/>
</dbReference>
<evidence type="ECO:0000313" key="8">
    <source>
        <dbReference type="Proteomes" id="UP000229713"/>
    </source>
</evidence>
<sequence>MKSPVKTPTLSDLKAFIAVAEQRSFRRAADFSGVTRSTLSHAIRGLESRLGVRLLHRTTRSVALTEAGEALLRRISPHLNGLEQALEEIADTQGQAVGTLRINGGEEAIHLLLQTIVPDYMTRYPGVSLDLVVDGRLVDIVAEGFDAGIRLAEDVPADMVAVRFGEDVRFLAVASPSYLRQHPAPASPDDLAHHQCIRQRLPSGKRYRWEFSRHGQSILLDVPGTLTLNSSPLMVDAAINGLGIAYVPDVHARAALADGRLVTVLEPWCPPIPGLCLWFPANRHMPASLRALIDLIKERNRFSLPRGQAGGDLDFKTEAI</sequence>
<dbReference type="InterPro" id="IPR036390">
    <property type="entry name" value="WH_DNA-bd_sf"/>
</dbReference>
<dbReference type="SUPFAM" id="SSF53850">
    <property type="entry name" value="Periplasmic binding protein-like II"/>
    <property type="match status" value="1"/>
</dbReference>
<dbReference type="PROSITE" id="PS50931">
    <property type="entry name" value="HTH_LYSR"/>
    <property type="match status" value="1"/>
</dbReference>
<evidence type="ECO:0000313" key="7">
    <source>
        <dbReference type="EMBL" id="WWC13700.1"/>
    </source>
</evidence>
<dbReference type="GO" id="GO:0003700">
    <property type="term" value="F:DNA-binding transcription factor activity"/>
    <property type="evidence" value="ECO:0007669"/>
    <property type="project" value="InterPro"/>
</dbReference>
<dbReference type="Proteomes" id="UP001350972">
    <property type="component" value="Chromosome"/>
</dbReference>
<dbReference type="FunFam" id="1.10.10.10:FF:000001">
    <property type="entry name" value="LysR family transcriptional regulator"/>
    <property type="match status" value="1"/>
</dbReference>
<dbReference type="Pfam" id="PF03466">
    <property type="entry name" value="LysR_substrate"/>
    <property type="match status" value="1"/>
</dbReference>
<dbReference type="PANTHER" id="PTHR30537">
    <property type="entry name" value="HTH-TYPE TRANSCRIPTIONAL REGULATOR"/>
    <property type="match status" value="1"/>
</dbReference>
<evidence type="ECO:0000256" key="1">
    <source>
        <dbReference type="ARBA" id="ARBA00009437"/>
    </source>
</evidence>